<reference evidence="13" key="1">
    <citation type="submission" date="2023-01" db="EMBL/GenBank/DDBJ databases">
        <title>The chitinases involved in constricting ring structure development in the nematode-trapping fungus Drechslerella dactyloides.</title>
        <authorList>
            <person name="Wang R."/>
            <person name="Zhang L."/>
            <person name="Tang P."/>
            <person name="Li S."/>
            <person name="Liang L."/>
        </authorList>
    </citation>
    <scope>NUCLEOTIDE SEQUENCE</scope>
    <source>
        <strain evidence="13">YMF1.00031</strain>
    </source>
</reference>
<dbReference type="InterPro" id="IPR016064">
    <property type="entry name" value="NAD/diacylglycerol_kinase_sf"/>
</dbReference>
<dbReference type="NCBIfam" id="TIGR03413">
    <property type="entry name" value="GSH_gloB"/>
    <property type="match status" value="1"/>
</dbReference>
<dbReference type="Gene3D" id="2.60.200.30">
    <property type="entry name" value="Probable inorganic polyphosphate/atp-NAD kinase, domain 2"/>
    <property type="match status" value="1"/>
</dbReference>
<evidence type="ECO:0000256" key="6">
    <source>
        <dbReference type="ARBA" id="ARBA00022777"/>
    </source>
</evidence>
<evidence type="ECO:0000256" key="3">
    <source>
        <dbReference type="ARBA" id="ARBA00010995"/>
    </source>
</evidence>
<dbReference type="Pfam" id="PF01513">
    <property type="entry name" value="NAD_kinase"/>
    <property type="match status" value="1"/>
</dbReference>
<keyword evidence="9" id="KW-0521">NADP</keyword>
<keyword evidence="14" id="KW-1185">Reference proteome</keyword>
<evidence type="ECO:0000256" key="2">
    <source>
        <dbReference type="ARBA" id="ARBA00006759"/>
    </source>
</evidence>
<evidence type="ECO:0000256" key="4">
    <source>
        <dbReference type="ARBA" id="ARBA00022679"/>
    </source>
</evidence>
<dbReference type="AlphaFoldDB" id="A0AAD6J113"/>
<dbReference type="Pfam" id="PF20143">
    <property type="entry name" value="NAD_kinase_C"/>
    <property type="match status" value="1"/>
</dbReference>
<comment type="similarity">
    <text evidence="2">Belongs to the metallo-beta-lactamase superfamily. Glyoxalase II family.</text>
</comment>
<dbReference type="SUPFAM" id="SSF56281">
    <property type="entry name" value="Metallo-hydrolase/oxidoreductase"/>
    <property type="match status" value="1"/>
</dbReference>
<evidence type="ECO:0000256" key="7">
    <source>
        <dbReference type="ARBA" id="ARBA00022801"/>
    </source>
</evidence>
<dbReference type="HAMAP" id="MF_00361">
    <property type="entry name" value="NAD_kinase"/>
    <property type="match status" value="1"/>
</dbReference>
<dbReference type="GO" id="GO:0019243">
    <property type="term" value="P:methylglyoxal catabolic process to D-lactate via S-lactoyl-glutathione"/>
    <property type="evidence" value="ECO:0007669"/>
    <property type="project" value="InterPro"/>
</dbReference>
<keyword evidence="6" id="KW-0418">Kinase</keyword>
<dbReference type="SMART" id="SM00849">
    <property type="entry name" value="Lactamase_B"/>
    <property type="match status" value="1"/>
</dbReference>
<protein>
    <recommendedName>
        <fullName evidence="12">Metallo-beta-lactamase domain-containing protein</fullName>
    </recommendedName>
</protein>
<dbReference type="EMBL" id="JAQGDS010000003">
    <property type="protein sequence ID" value="KAJ6261947.1"/>
    <property type="molecule type" value="Genomic_DNA"/>
</dbReference>
<keyword evidence="4" id="KW-0808">Transferase</keyword>
<name>A0AAD6J113_DREDA</name>
<accession>A0AAD6J113</accession>
<dbReference type="Gene3D" id="3.40.50.10330">
    <property type="entry name" value="Probable inorganic polyphosphate/atp-NAD kinase, domain 1"/>
    <property type="match status" value="1"/>
</dbReference>
<dbReference type="Proteomes" id="UP001221413">
    <property type="component" value="Unassembled WGS sequence"/>
</dbReference>
<dbReference type="InterPro" id="IPR001279">
    <property type="entry name" value="Metallo-B-lactamas"/>
</dbReference>
<dbReference type="GO" id="GO:0046872">
    <property type="term" value="F:metal ion binding"/>
    <property type="evidence" value="ECO:0007669"/>
    <property type="project" value="UniProtKB-KW"/>
</dbReference>
<dbReference type="InterPro" id="IPR035680">
    <property type="entry name" value="Clx_II_MBL"/>
</dbReference>
<evidence type="ECO:0000256" key="11">
    <source>
        <dbReference type="SAM" id="MobiDB-lite"/>
    </source>
</evidence>
<dbReference type="Gene3D" id="3.60.15.10">
    <property type="entry name" value="Ribonuclease Z/Hydroxyacylglutathione hydrolase-like"/>
    <property type="match status" value="1"/>
</dbReference>
<organism evidence="13 14">
    <name type="scientific">Drechslerella dactyloides</name>
    <name type="common">Nematode-trapping fungus</name>
    <name type="synonym">Arthrobotrys dactyloides</name>
    <dbReference type="NCBI Taxonomy" id="74499"/>
    <lineage>
        <taxon>Eukaryota</taxon>
        <taxon>Fungi</taxon>
        <taxon>Dikarya</taxon>
        <taxon>Ascomycota</taxon>
        <taxon>Pezizomycotina</taxon>
        <taxon>Orbiliomycetes</taxon>
        <taxon>Orbiliales</taxon>
        <taxon>Orbiliaceae</taxon>
        <taxon>Drechslerella</taxon>
    </lineage>
</organism>
<sequence>MAGSRGSSTGDSDGEGTMMDQGARNHSLEVLFDPGIQAMRRRKSSMVAGNHSLSSCFVHEMLEAQRLNSLHHAQKVVDAQAGVCVDGFIDERQSEEGAGASRILTKKQLSDMAIGVRELSKHLGSLRMKLPKKNVRIVIVAKTQDHENIAHTRELLEWLLTEFGDFVVYIEDMLENHSIMDINGLVAKSAGFGERIHYWTPDFCTKHPHLFDLVISLGGDGTVLYTSWLFQKIVPPVISFSLGSLGFLTKFDFGNFRKILRDAYDVGITISLRMRFECTVMRANNKDHSRDICHEICEQEREEPTHKPGESYTVLNEIVVDRGPNATLSSTELFADGEHLTSVQADGICIATPTGSTAYSLAAGGSLSHPDNPVMLISPICAHSLSFRPIILPDSMVVRIAVPYDARTSAWASFDGKERVELHRGDYVTVAASRFPFAFIQSKAHQGDWFDSLSRTLQWNSRTARQKALSSSTARPISAGTGSHDNYSYVVIDDKTKDAMIVDPANPPEVLPVLKELIDSGKINLKAIINTHHHRDHAGGNAELLRQYTGIPVIGGKDCDKVTTTPGHNESFSIGDGIKVQAIHTPCHTRDSICFFMEDGADRVVFTGDTLFIAGCGRFFEGTAEEMHEALSRLAKLPKETKVYPGHEYTKSNIKFGKSVIDTVWMQKLDKFCDENPETQGKFTIEDELRHNVFMKVEEPEIQQVTGKTDKFEVMQKLRDMKNSFKG</sequence>
<keyword evidence="5" id="KW-0479">Metal-binding</keyword>
<evidence type="ECO:0000313" key="14">
    <source>
        <dbReference type="Proteomes" id="UP001221413"/>
    </source>
</evidence>
<dbReference type="InterPro" id="IPR036866">
    <property type="entry name" value="RibonucZ/Hydroxyglut_hydro"/>
</dbReference>
<dbReference type="PANTHER" id="PTHR20275:SF11">
    <property type="entry name" value="KINASE, PUTATIVE (AFU_ORTHOLOGUE AFUA_5G12870)-RELATED"/>
    <property type="match status" value="1"/>
</dbReference>
<dbReference type="GO" id="GO:0004416">
    <property type="term" value="F:hydroxyacylglutathione hydrolase activity"/>
    <property type="evidence" value="ECO:0007669"/>
    <property type="project" value="InterPro"/>
</dbReference>
<dbReference type="PANTHER" id="PTHR20275">
    <property type="entry name" value="NAD KINASE"/>
    <property type="match status" value="1"/>
</dbReference>
<keyword evidence="8" id="KW-0862">Zinc</keyword>
<keyword evidence="7" id="KW-0378">Hydrolase</keyword>
<dbReference type="HAMAP" id="MF_01374">
    <property type="entry name" value="Glyoxalase_2"/>
    <property type="match status" value="1"/>
</dbReference>
<evidence type="ECO:0000256" key="10">
    <source>
        <dbReference type="ARBA" id="ARBA00023027"/>
    </source>
</evidence>
<dbReference type="GO" id="GO:0003951">
    <property type="term" value="F:NAD+ kinase activity"/>
    <property type="evidence" value="ECO:0007669"/>
    <property type="project" value="InterPro"/>
</dbReference>
<feature type="compositionally biased region" description="Low complexity" evidence="11">
    <location>
        <begin position="1"/>
        <end position="17"/>
    </location>
</feature>
<evidence type="ECO:0000256" key="9">
    <source>
        <dbReference type="ARBA" id="ARBA00022857"/>
    </source>
</evidence>
<evidence type="ECO:0000256" key="8">
    <source>
        <dbReference type="ARBA" id="ARBA00022833"/>
    </source>
</evidence>
<evidence type="ECO:0000256" key="5">
    <source>
        <dbReference type="ARBA" id="ARBA00022723"/>
    </source>
</evidence>
<dbReference type="SUPFAM" id="SSF111331">
    <property type="entry name" value="NAD kinase/diacylglycerol kinase-like"/>
    <property type="match status" value="1"/>
</dbReference>
<feature type="domain" description="Metallo-beta-lactamase" evidence="12">
    <location>
        <begin position="485"/>
        <end position="647"/>
    </location>
</feature>
<comment type="caution">
    <text evidence="13">The sequence shown here is derived from an EMBL/GenBank/DDBJ whole genome shotgun (WGS) entry which is preliminary data.</text>
</comment>
<evidence type="ECO:0000313" key="13">
    <source>
        <dbReference type="EMBL" id="KAJ6261947.1"/>
    </source>
</evidence>
<dbReference type="InterPro" id="IPR032282">
    <property type="entry name" value="HAGH_C"/>
</dbReference>
<dbReference type="CDD" id="cd07723">
    <property type="entry name" value="hydroxyacylglutathione_hydrolase_MBL-fold"/>
    <property type="match status" value="1"/>
</dbReference>
<feature type="region of interest" description="Disordered" evidence="11">
    <location>
        <begin position="1"/>
        <end position="26"/>
    </location>
</feature>
<dbReference type="InterPro" id="IPR002504">
    <property type="entry name" value="NADK"/>
</dbReference>
<gene>
    <name evidence="13" type="ORF">Dda_2746</name>
</gene>
<comment type="cofactor">
    <cofactor evidence="1">
        <name>Zn(2+)</name>
        <dbReference type="ChEBI" id="CHEBI:29105"/>
    </cofactor>
</comment>
<dbReference type="Pfam" id="PF16123">
    <property type="entry name" value="HAGH_C"/>
    <property type="match status" value="1"/>
</dbReference>
<comment type="similarity">
    <text evidence="3">Belongs to the NAD kinase family.</text>
</comment>
<dbReference type="GO" id="GO:0019674">
    <property type="term" value="P:NAD+ metabolic process"/>
    <property type="evidence" value="ECO:0007669"/>
    <property type="project" value="InterPro"/>
</dbReference>
<dbReference type="Pfam" id="PF00753">
    <property type="entry name" value="Lactamase_B"/>
    <property type="match status" value="1"/>
</dbReference>
<evidence type="ECO:0000256" key="1">
    <source>
        <dbReference type="ARBA" id="ARBA00001947"/>
    </source>
</evidence>
<evidence type="ECO:0000259" key="12">
    <source>
        <dbReference type="SMART" id="SM00849"/>
    </source>
</evidence>
<dbReference type="FunFam" id="2.60.200.30:FF:000008">
    <property type="entry name" value="Putative NAD+ kinase"/>
    <property type="match status" value="1"/>
</dbReference>
<dbReference type="InterPro" id="IPR017437">
    <property type="entry name" value="ATP-NAD_kinase_PpnK-typ_C"/>
</dbReference>
<dbReference type="InterPro" id="IPR017438">
    <property type="entry name" value="ATP-NAD_kinase_N"/>
</dbReference>
<dbReference type="GO" id="GO:0006741">
    <property type="term" value="P:NADP+ biosynthetic process"/>
    <property type="evidence" value="ECO:0007669"/>
    <property type="project" value="InterPro"/>
</dbReference>
<keyword evidence="10" id="KW-0520">NAD</keyword>
<dbReference type="InterPro" id="IPR017782">
    <property type="entry name" value="Hydroxyacylglutathione_Hdrlase"/>
</dbReference>
<proteinExistence type="inferred from homology"/>